<gene>
    <name evidence="1" type="ordered locus">Cycma_4028</name>
</gene>
<dbReference type="AlphaFoldDB" id="G0J7A3"/>
<dbReference type="InterPro" id="IPR011047">
    <property type="entry name" value="Quinoprotein_ADH-like_sf"/>
</dbReference>
<dbReference type="SUPFAM" id="SSF50998">
    <property type="entry name" value="Quinoprotein alcohol dehydrogenase-like"/>
    <property type="match status" value="1"/>
</dbReference>
<dbReference type="PANTHER" id="PTHR35340:SF5">
    <property type="entry name" value="ASST-DOMAIN-CONTAINING PROTEIN"/>
    <property type="match status" value="1"/>
</dbReference>
<evidence type="ECO:0000313" key="1">
    <source>
        <dbReference type="EMBL" id="AEL27736.1"/>
    </source>
</evidence>
<dbReference type="InterPro" id="IPR053143">
    <property type="entry name" value="Arylsulfate_ST"/>
</dbReference>
<evidence type="ECO:0000313" key="2">
    <source>
        <dbReference type="Proteomes" id="UP000001635"/>
    </source>
</evidence>
<dbReference type="OrthoDB" id="264813at2"/>
<organism evidence="1 2">
    <name type="scientific">Cyclobacterium marinum (strain ATCC 25205 / DSM 745 / LMG 13164 / NCIMB 1802)</name>
    <name type="common">Flectobacillus marinus</name>
    <dbReference type="NCBI Taxonomy" id="880070"/>
    <lineage>
        <taxon>Bacteria</taxon>
        <taxon>Pseudomonadati</taxon>
        <taxon>Bacteroidota</taxon>
        <taxon>Cytophagia</taxon>
        <taxon>Cytophagales</taxon>
        <taxon>Cyclobacteriaceae</taxon>
        <taxon>Cyclobacterium</taxon>
    </lineage>
</organism>
<dbReference type="eggNOG" id="ENOG502Z8Z0">
    <property type="taxonomic scope" value="Bacteria"/>
</dbReference>
<dbReference type="PROSITE" id="PS51257">
    <property type="entry name" value="PROKAR_LIPOPROTEIN"/>
    <property type="match status" value="1"/>
</dbReference>
<protein>
    <recommendedName>
        <fullName evidence="3">Arylsulfotransferase</fullName>
    </recommendedName>
</protein>
<accession>G0J7A3</accession>
<keyword evidence="2" id="KW-1185">Reference proteome</keyword>
<evidence type="ECO:0008006" key="3">
    <source>
        <dbReference type="Google" id="ProtNLM"/>
    </source>
</evidence>
<dbReference type="STRING" id="880070.Cycma_4028"/>
<proteinExistence type="predicted"/>
<dbReference type="HOGENOM" id="CLU_036882_0_0_10"/>
<dbReference type="EMBL" id="CP002955">
    <property type="protein sequence ID" value="AEL27736.1"/>
    <property type="molecule type" value="Genomic_DNA"/>
</dbReference>
<dbReference type="KEGG" id="cmr:Cycma_4028"/>
<dbReference type="Proteomes" id="UP000001635">
    <property type="component" value="Chromosome"/>
</dbReference>
<sequence length="413" mass="46513">MLMKKLWMNTTILGLLIFSACNEEVEEVMNEELEETTDTETLFLVADQQNNAAHIITYDGEELFNWDFNSALGNDINLLSDGSLLVCLKADNAAITYGGYGGVFRKINADQSVAWEISYSTEDYTAHHDVEYLSNGNIIFPVWQELSQAEAAEEGFGGNYRLNPESIIEMNPITQEIVWEWHAMDHIIQDEDPSKSNYGSVADNPNKIDINYNYRTRDNGDIMHINGLTLDEENDLLYLTVNNYSEVWVLDHSTTTEEAKTNSGGNYGLGGDLVYRFGNPETYDNIGDATLSNVHYPNLLETGNMLVYANSVYGNQSEVVEYDLNPPYSLVAGQNNEPDVVWTFTDNDLYSSGISSAVRMDNGNTLITEGREGTLWEVTDVGEIEWLYKTNYSTIWRTYVFYKDDPAISALGL</sequence>
<dbReference type="Pfam" id="PF05935">
    <property type="entry name" value="Arylsulfotrans"/>
    <property type="match status" value="1"/>
</dbReference>
<name>G0J7A3_CYCMS</name>
<dbReference type="InterPro" id="IPR010262">
    <property type="entry name" value="Arylsulfotransferase_bact"/>
</dbReference>
<dbReference type="PANTHER" id="PTHR35340">
    <property type="entry name" value="PQQ ENZYME REPEAT PROTEIN-RELATED"/>
    <property type="match status" value="1"/>
</dbReference>
<dbReference type="GO" id="GO:0004062">
    <property type="term" value="F:aryl sulfotransferase activity"/>
    <property type="evidence" value="ECO:0007669"/>
    <property type="project" value="InterPro"/>
</dbReference>
<reference evidence="2" key="1">
    <citation type="submission" date="2011-07" db="EMBL/GenBank/DDBJ databases">
        <title>The complete genome of Cyclobacterium marinum DSM 745.</title>
        <authorList>
            <person name="Lucas S."/>
            <person name="Han J."/>
            <person name="Lapidus A."/>
            <person name="Bruce D."/>
            <person name="Goodwin L."/>
            <person name="Pitluck S."/>
            <person name="Peters L."/>
            <person name="Kyrpides N."/>
            <person name="Mavromatis K."/>
            <person name="Ivanova N."/>
            <person name="Ovchinnikova G."/>
            <person name="Chertkov O."/>
            <person name="Detter J.C."/>
            <person name="Tapia R."/>
            <person name="Han C."/>
            <person name="Land M."/>
            <person name="Hauser L."/>
            <person name="Markowitz V."/>
            <person name="Cheng J.-F."/>
            <person name="Hugenholtz P."/>
            <person name="Woyke T."/>
            <person name="Wu D."/>
            <person name="Tindall B."/>
            <person name="Schuetze A."/>
            <person name="Brambilla E."/>
            <person name="Klenk H.-P."/>
            <person name="Eisen J.A."/>
        </authorList>
    </citation>
    <scope>NUCLEOTIDE SEQUENCE [LARGE SCALE GENOMIC DNA]</scope>
    <source>
        <strain evidence="2">ATCC 25205 / DSM 745 / LMG 13164 / NCIMB 1802</strain>
    </source>
</reference>